<dbReference type="EMBL" id="AYYP01000024">
    <property type="protein sequence ID" value="KRM64838.1"/>
    <property type="molecule type" value="Genomic_DNA"/>
</dbReference>
<comment type="similarity">
    <text evidence="3">Belongs to the aldehyde dehydrogenase family.</text>
</comment>
<dbReference type="PROSITE" id="PS00070">
    <property type="entry name" value="ALDEHYDE_DEHYDR_CYS"/>
    <property type="match status" value="1"/>
</dbReference>
<dbReference type="Gene3D" id="3.40.605.10">
    <property type="entry name" value="Aldehyde Dehydrogenase, Chain A, domain 1"/>
    <property type="match status" value="1"/>
</dbReference>
<dbReference type="PANTHER" id="PTHR43217">
    <property type="entry name" value="SUCCINATE SEMIALDEHYDE DEHYDROGENASE [NAD(P)+] SAD"/>
    <property type="match status" value="1"/>
</dbReference>
<dbReference type="InterPro" id="IPR016161">
    <property type="entry name" value="Ald_DH/histidinol_DH"/>
</dbReference>
<dbReference type="AlphaFoldDB" id="A0A0R2ALJ6"/>
<feature type="domain" description="Aldehyde dehydrogenase" evidence="4">
    <location>
        <begin position="5"/>
        <end position="454"/>
    </location>
</feature>
<protein>
    <submittedName>
        <fullName evidence="5">NAD-dependent aldehyde dehydrogenase</fullName>
    </submittedName>
</protein>
<dbReference type="PANTHER" id="PTHR43217:SF2">
    <property type="entry name" value="SUCCINATE-SEMIALDEHYDE DEHYDROGENASE [NADP(+)]"/>
    <property type="match status" value="1"/>
</dbReference>
<feature type="active site" evidence="2">
    <location>
        <position position="231"/>
    </location>
</feature>
<dbReference type="PROSITE" id="PS00687">
    <property type="entry name" value="ALDEHYDE_DEHYDR_GLU"/>
    <property type="match status" value="1"/>
</dbReference>
<dbReference type="InterPro" id="IPR016162">
    <property type="entry name" value="Ald_DH_N"/>
</dbReference>
<dbReference type="Pfam" id="PF00171">
    <property type="entry name" value="Aldedh"/>
    <property type="match status" value="1"/>
</dbReference>
<evidence type="ECO:0000256" key="3">
    <source>
        <dbReference type="RuleBase" id="RU003345"/>
    </source>
</evidence>
<evidence type="ECO:0000256" key="2">
    <source>
        <dbReference type="PROSITE-ProRule" id="PRU10007"/>
    </source>
</evidence>
<proteinExistence type="inferred from homology"/>
<sequence>MMMAYTVTNPYTKEVIASYEVASQAEVDQALQRAQAYYLATKGQPVEKRAQKLLKLADLMEERKEQLAKTASLSMGKLIGQARSEVDLCLEILRYYAARGPQMLRAKPYLYGARQEAFLHYEASGIVLAVEPWNFPHSQVIRVLAPNYLLGNPVILKHAGQVATCAQALEELAVEADLGTGAFKNLFLSYQQVDNLLADRRVSGLAVTGSSQVGKMLAGKAAANLVKSSLELGGNDAFLVLADADVKKAAHDAARARLRNSGQVCTAPKRLILAKEIATEFCDLLKKELAQLKLGNPLDEATTLAPLASEVALTNLTKQVTAACENGAQVLVEGGPVAEMAGYFFKPVVLRGLTPDNPMYDQEFFGPVFQIYQAQDEAEMVTIANESQYGLAGAVYSQDKVHADELAQKLSTGQVFINQPATSHPELPFGGVKNSGYGRELSDLGLYEFANCKIIAW</sequence>
<dbReference type="InterPro" id="IPR016163">
    <property type="entry name" value="Ald_DH_C"/>
</dbReference>
<comment type="caution">
    <text evidence="5">The sequence shown here is derived from an EMBL/GenBank/DDBJ whole genome shotgun (WGS) entry which is preliminary data.</text>
</comment>
<accession>A0A0R2ALJ6</accession>
<dbReference type="Gene3D" id="3.40.309.10">
    <property type="entry name" value="Aldehyde Dehydrogenase, Chain A, domain 2"/>
    <property type="match status" value="1"/>
</dbReference>
<dbReference type="SUPFAM" id="SSF53720">
    <property type="entry name" value="ALDH-like"/>
    <property type="match status" value="1"/>
</dbReference>
<evidence type="ECO:0000256" key="1">
    <source>
        <dbReference type="ARBA" id="ARBA00023002"/>
    </source>
</evidence>
<dbReference type="InterPro" id="IPR047110">
    <property type="entry name" value="GABD/Sad-like"/>
</dbReference>
<dbReference type="PATRIC" id="fig|1423718.3.peg.1743"/>
<evidence type="ECO:0000313" key="6">
    <source>
        <dbReference type="Proteomes" id="UP000051008"/>
    </source>
</evidence>
<reference evidence="5 6" key="1">
    <citation type="journal article" date="2015" name="Genome Announc.">
        <title>Expanding the biotechnology potential of lactobacilli through comparative genomics of 213 strains and associated genera.</title>
        <authorList>
            <person name="Sun Z."/>
            <person name="Harris H.M."/>
            <person name="McCann A."/>
            <person name="Guo C."/>
            <person name="Argimon S."/>
            <person name="Zhang W."/>
            <person name="Yang X."/>
            <person name="Jeffery I.B."/>
            <person name="Cooney J.C."/>
            <person name="Kagawa T.F."/>
            <person name="Liu W."/>
            <person name="Song Y."/>
            <person name="Salvetti E."/>
            <person name="Wrobel A."/>
            <person name="Rasinkangas P."/>
            <person name="Parkhill J."/>
            <person name="Rea M.C."/>
            <person name="O'Sullivan O."/>
            <person name="Ritari J."/>
            <person name="Douillard F.P."/>
            <person name="Paul Ross R."/>
            <person name="Yang R."/>
            <person name="Briner A.E."/>
            <person name="Felis G.E."/>
            <person name="de Vos W.M."/>
            <person name="Barrangou R."/>
            <person name="Klaenhammer T.R."/>
            <person name="Caufield P.W."/>
            <person name="Cui Y."/>
            <person name="Zhang H."/>
            <person name="O'Toole P.W."/>
        </authorList>
    </citation>
    <scope>NUCLEOTIDE SEQUENCE [LARGE SCALE GENOMIC DNA]</scope>
    <source>
        <strain evidence="5 6">DSM 20509</strain>
    </source>
</reference>
<evidence type="ECO:0000313" key="5">
    <source>
        <dbReference type="EMBL" id="KRM64838.1"/>
    </source>
</evidence>
<keyword evidence="6" id="KW-1185">Reference proteome</keyword>
<dbReference type="InterPro" id="IPR016160">
    <property type="entry name" value="Ald_DH_CS_CYS"/>
</dbReference>
<dbReference type="Proteomes" id="UP000051008">
    <property type="component" value="Unassembled WGS sequence"/>
</dbReference>
<name>A0A0R2ALJ6_9LACO</name>
<dbReference type="InterPro" id="IPR015590">
    <property type="entry name" value="Aldehyde_DH_dom"/>
</dbReference>
<evidence type="ECO:0000259" key="4">
    <source>
        <dbReference type="Pfam" id="PF00171"/>
    </source>
</evidence>
<gene>
    <name evidence="5" type="ORF">FC14_GL001680</name>
</gene>
<dbReference type="InterPro" id="IPR029510">
    <property type="entry name" value="Ald_DH_CS_GLU"/>
</dbReference>
<organism evidence="5 6">
    <name type="scientific">Ligilactobacillus agilis DSM 20509</name>
    <dbReference type="NCBI Taxonomy" id="1423718"/>
    <lineage>
        <taxon>Bacteria</taxon>
        <taxon>Bacillati</taxon>
        <taxon>Bacillota</taxon>
        <taxon>Bacilli</taxon>
        <taxon>Lactobacillales</taxon>
        <taxon>Lactobacillaceae</taxon>
        <taxon>Ligilactobacillus</taxon>
    </lineage>
</organism>
<keyword evidence="1 3" id="KW-0560">Oxidoreductase</keyword>
<dbReference type="GO" id="GO:0004777">
    <property type="term" value="F:succinate-semialdehyde dehydrogenase (NAD+) activity"/>
    <property type="evidence" value="ECO:0007669"/>
    <property type="project" value="TreeGrafter"/>
</dbReference>